<evidence type="ECO:0000313" key="7">
    <source>
        <dbReference type="EMBL" id="PPE71985.1"/>
    </source>
</evidence>
<accession>A0A2S5TAI2</accession>
<evidence type="ECO:0000259" key="6">
    <source>
        <dbReference type="PROSITE" id="PS50977"/>
    </source>
</evidence>
<dbReference type="PANTHER" id="PTHR47506">
    <property type="entry name" value="TRANSCRIPTIONAL REGULATORY PROTEIN"/>
    <property type="match status" value="1"/>
</dbReference>
<evidence type="ECO:0000256" key="1">
    <source>
        <dbReference type="ARBA" id="ARBA00023015"/>
    </source>
</evidence>
<feature type="region of interest" description="Disordered" evidence="5">
    <location>
        <begin position="1"/>
        <end position="20"/>
    </location>
</feature>
<dbReference type="Proteomes" id="UP000238220">
    <property type="component" value="Unassembled WGS sequence"/>
</dbReference>
<keyword evidence="2 4" id="KW-0238">DNA-binding</keyword>
<feature type="DNA-binding region" description="H-T-H motif" evidence="4">
    <location>
        <begin position="43"/>
        <end position="62"/>
    </location>
</feature>
<evidence type="ECO:0000256" key="4">
    <source>
        <dbReference type="PROSITE-ProRule" id="PRU00335"/>
    </source>
</evidence>
<keyword evidence="3" id="KW-0804">Transcription</keyword>
<dbReference type="PROSITE" id="PS50977">
    <property type="entry name" value="HTH_TETR_2"/>
    <property type="match status" value="1"/>
</dbReference>
<reference evidence="7 8" key="1">
    <citation type="submission" date="2018-02" db="EMBL/GenBank/DDBJ databases">
        <title>Genome sequencing of Solimonas sp. HR-BB.</title>
        <authorList>
            <person name="Lee Y."/>
            <person name="Jeon C.O."/>
        </authorList>
    </citation>
    <scope>NUCLEOTIDE SEQUENCE [LARGE SCALE GENOMIC DNA]</scope>
    <source>
        <strain evidence="7 8">HR-BB</strain>
    </source>
</reference>
<dbReference type="Gene3D" id="1.10.357.10">
    <property type="entry name" value="Tetracycline Repressor, domain 2"/>
    <property type="match status" value="1"/>
</dbReference>
<protein>
    <submittedName>
        <fullName evidence="7">TetR family transcriptional regulator</fullName>
    </submittedName>
</protein>
<evidence type="ECO:0000256" key="3">
    <source>
        <dbReference type="ARBA" id="ARBA00023163"/>
    </source>
</evidence>
<dbReference type="OrthoDB" id="116240at2"/>
<dbReference type="PANTHER" id="PTHR47506:SF1">
    <property type="entry name" value="HTH-TYPE TRANSCRIPTIONAL REGULATOR YJDC"/>
    <property type="match status" value="1"/>
</dbReference>
<dbReference type="InterPro" id="IPR009057">
    <property type="entry name" value="Homeodomain-like_sf"/>
</dbReference>
<feature type="domain" description="HTH tetR-type" evidence="6">
    <location>
        <begin position="20"/>
        <end position="80"/>
    </location>
</feature>
<keyword evidence="1" id="KW-0805">Transcription regulation</keyword>
<dbReference type="SUPFAM" id="SSF48498">
    <property type="entry name" value="Tetracyclin repressor-like, C-terminal domain"/>
    <property type="match status" value="1"/>
</dbReference>
<dbReference type="InterPro" id="IPR001647">
    <property type="entry name" value="HTH_TetR"/>
</dbReference>
<name>A0A2S5TAI2_9GAMM</name>
<organism evidence="7 8">
    <name type="scientific">Solimonas fluminis</name>
    <dbReference type="NCBI Taxonomy" id="2086571"/>
    <lineage>
        <taxon>Bacteria</taxon>
        <taxon>Pseudomonadati</taxon>
        <taxon>Pseudomonadota</taxon>
        <taxon>Gammaproteobacteria</taxon>
        <taxon>Nevskiales</taxon>
        <taxon>Nevskiaceae</taxon>
        <taxon>Solimonas</taxon>
    </lineage>
</organism>
<gene>
    <name evidence="7" type="ORF">C3942_20820</name>
</gene>
<dbReference type="InterPro" id="IPR036271">
    <property type="entry name" value="Tet_transcr_reg_TetR-rel_C_sf"/>
</dbReference>
<dbReference type="RefSeq" id="WP_104232296.1">
    <property type="nucleotide sequence ID" value="NZ_PSNW01000017.1"/>
</dbReference>
<dbReference type="SUPFAM" id="SSF46689">
    <property type="entry name" value="Homeodomain-like"/>
    <property type="match status" value="1"/>
</dbReference>
<dbReference type="Pfam" id="PF00440">
    <property type="entry name" value="TetR_N"/>
    <property type="match status" value="1"/>
</dbReference>
<dbReference type="PRINTS" id="PR00455">
    <property type="entry name" value="HTHTETR"/>
</dbReference>
<keyword evidence="8" id="KW-1185">Reference proteome</keyword>
<sequence>MSTASVSKEKECHAPAAPRPSARDRIFNAARQLFYKNGIRAVGVESIASEAQTTKMSLYRSFSCKDELVTEYLRESVREYWDWFDEIVARHPGDPRAALQTLFDSQANKACTCDTRGCAIGNASVELTEPDHPARQVVTEFNKEKLARITALCAQAGYKNPDALARGLFLLMDGAYMSLLSLGSTGPTSALPQAAKAMLDAHPRD</sequence>
<dbReference type="AlphaFoldDB" id="A0A2S5TAI2"/>
<evidence type="ECO:0000313" key="8">
    <source>
        <dbReference type="Proteomes" id="UP000238220"/>
    </source>
</evidence>
<evidence type="ECO:0000256" key="2">
    <source>
        <dbReference type="ARBA" id="ARBA00023125"/>
    </source>
</evidence>
<comment type="caution">
    <text evidence="7">The sequence shown here is derived from an EMBL/GenBank/DDBJ whole genome shotgun (WGS) entry which is preliminary data.</text>
</comment>
<dbReference type="GO" id="GO:0003677">
    <property type="term" value="F:DNA binding"/>
    <property type="evidence" value="ECO:0007669"/>
    <property type="project" value="UniProtKB-UniRule"/>
</dbReference>
<evidence type="ECO:0000256" key="5">
    <source>
        <dbReference type="SAM" id="MobiDB-lite"/>
    </source>
</evidence>
<dbReference type="EMBL" id="PSNW01000017">
    <property type="protein sequence ID" value="PPE71985.1"/>
    <property type="molecule type" value="Genomic_DNA"/>
</dbReference>
<proteinExistence type="predicted"/>